<organism evidence="1">
    <name type="scientific">Haliotis diversicolor</name>
    <name type="common">Abalone</name>
    <name type="synonym">Sulculus diversicolor</name>
    <dbReference type="NCBI Taxonomy" id="36095"/>
    <lineage>
        <taxon>Eukaryota</taxon>
        <taxon>Metazoa</taxon>
        <taxon>Spiralia</taxon>
        <taxon>Lophotrochozoa</taxon>
        <taxon>Mollusca</taxon>
        <taxon>Gastropoda</taxon>
        <taxon>Vetigastropoda</taxon>
        <taxon>Lepetellida</taxon>
        <taxon>Haliotoidea</taxon>
        <taxon>Haliotidae</taxon>
        <taxon>Haliotis</taxon>
    </lineage>
</organism>
<protein>
    <submittedName>
        <fullName evidence="1">Uncharacterized protein</fullName>
    </submittedName>
</protein>
<sequence>VLALSSGVSVLSTKAPDVVTSDTNVVAPVYYDGIDLNTLSDDELDALVDAKDEILEGELDITGYINAVANKPRLHKRWVPLARAAFSIGRSLLRSFSRGRVSRSGSRLTRQY</sequence>
<reference evidence="1" key="1">
    <citation type="submission" date="2007-10" db="EMBL/GenBank/DDBJ databases">
        <authorList>
            <person name="Ren H.-L."/>
            <person name="Wang K.-J."/>
            <person name="Xu D.-D."/>
            <person name="Cai L."/>
            <person name="Lin Z.-Y."/>
            <person name="Yang M."/>
            <person name="Qiao K."/>
            <person name="Zhang N."/>
        </authorList>
    </citation>
    <scope>NUCLEOTIDE SEQUENCE</scope>
</reference>
<evidence type="ECO:0000313" key="1">
    <source>
        <dbReference type="EMBL" id="ABY87362.1"/>
    </source>
</evidence>
<name>B3TK34_HALDV</name>
<dbReference type="EMBL" id="EU244345">
    <property type="protein sequence ID" value="ABY87362.1"/>
    <property type="molecule type" value="mRNA"/>
</dbReference>
<accession>B3TK34</accession>
<proteinExistence type="evidence at transcript level"/>
<feature type="non-terminal residue" evidence="1">
    <location>
        <position position="112"/>
    </location>
</feature>
<feature type="non-terminal residue" evidence="1">
    <location>
        <position position="1"/>
    </location>
</feature>
<dbReference type="AlphaFoldDB" id="B3TK34"/>
<reference evidence="1" key="2">
    <citation type="journal article" date="2008" name="Dev. Comp. Immunol.">
        <title>Identification of the up-regulated expression genes in hemocytes of variously colored abalone (Haliotis diversicolor Reeve, 1846) challenged with bacteria.</title>
        <authorList>
            <person name="Wang K.J."/>
            <person name="Ren H.L."/>
            <person name="Xu D.D."/>
            <person name="Cai L."/>
            <person name="Yang M."/>
        </authorList>
    </citation>
    <scope>NUCLEOTIDE SEQUENCE</scope>
</reference>